<feature type="region of interest" description="Disordered" evidence="1">
    <location>
        <begin position="303"/>
        <end position="373"/>
    </location>
</feature>
<evidence type="ECO:0000313" key="4">
    <source>
        <dbReference type="Proteomes" id="UP000322899"/>
    </source>
</evidence>
<evidence type="ECO:0000313" key="3">
    <source>
        <dbReference type="EMBL" id="KAA0172631.1"/>
    </source>
</evidence>
<organism evidence="2 5">
    <name type="scientific">Cafeteria roenbergensis</name>
    <name type="common">Marine flagellate</name>
    <dbReference type="NCBI Taxonomy" id="33653"/>
    <lineage>
        <taxon>Eukaryota</taxon>
        <taxon>Sar</taxon>
        <taxon>Stramenopiles</taxon>
        <taxon>Bigyra</taxon>
        <taxon>Opalozoa</taxon>
        <taxon>Bicosoecida</taxon>
        <taxon>Cafeteriaceae</taxon>
        <taxon>Cafeteria</taxon>
    </lineage>
</organism>
<gene>
    <name evidence="3" type="ORF">FNF27_05855</name>
    <name evidence="2" type="ORF">FNF29_02605</name>
</gene>
<feature type="region of interest" description="Disordered" evidence="1">
    <location>
        <begin position="492"/>
        <end position="578"/>
    </location>
</feature>
<dbReference type="AlphaFoldDB" id="A0A5A8CMV2"/>
<sequence>MPGGGRGEGRVRERTKLVWLPADADLWLDRLIAAVALTGFIILTSWMTSVLIRRTGEMQHEQPTTAVHMRAAENLPFPAITVCNMAPHVPLERVWCGSYVSNATTRCAAVVPPGMPHCLAFNNHLNGSLYTTEKTGLADTLMIMLRIHRDKYPPTSRFVGVHVSLHPQCEHGKTCPQELSNVLLASPGQPKFFRMRRLTQTFLNGTSDSQFEARDTVSGVSNFSEAFGDPDQTVVMGFHYGSMTETVISELPRYSLLDLGAELGGIMGLVFGTGAFDVMMHLLRWCAGRGSLYHDLTGRHPSQYRPWGKGGKGGGDGEDSRGARGAAFEEDEEAAAAGAAAAEDEDEEGSTVAAGRAAAAGAPPSAGGIPWPAGGASGRWWTRRYAAWLRRGASVPRACAAMDECGDACCPRQCYASRATALAEAEADRRAGLTGGPLPPSAAHAEGTATVRGRDADILTLGPGAERAGWWPLLCCCAVQRVAELEPRAPGLRGAGGVASGGASPAQPLLRRGHGDTDGYSHASDGVFSAEPREPGLGDAGRIGHEAGPEGMANAAGDEGGVARRGAWGRDAAGEATG</sequence>
<dbReference type="EMBL" id="VLTN01000012">
    <property type="protein sequence ID" value="KAA0154385.1"/>
    <property type="molecule type" value="Genomic_DNA"/>
</dbReference>
<dbReference type="EMBL" id="VLTO01000045">
    <property type="protein sequence ID" value="KAA0172631.1"/>
    <property type="molecule type" value="Genomic_DNA"/>
</dbReference>
<evidence type="ECO:0000313" key="2">
    <source>
        <dbReference type="EMBL" id="KAA0154385.1"/>
    </source>
</evidence>
<name>A0A5A8CMV2_CAFRO</name>
<comment type="caution">
    <text evidence="2">The sequence shown here is derived from an EMBL/GenBank/DDBJ whole genome shotgun (WGS) entry which is preliminary data.</text>
</comment>
<keyword evidence="5" id="KW-1185">Reference proteome</keyword>
<protein>
    <submittedName>
        <fullName evidence="2">Uncharacterized protein</fullName>
    </submittedName>
</protein>
<feature type="compositionally biased region" description="Low complexity" evidence="1">
    <location>
        <begin position="353"/>
        <end position="373"/>
    </location>
</feature>
<dbReference type="Proteomes" id="UP000323011">
    <property type="component" value="Unassembled WGS sequence"/>
</dbReference>
<evidence type="ECO:0000313" key="5">
    <source>
        <dbReference type="Proteomes" id="UP000323011"/>
    </source>
</evidence>
<evidence type="ECO:0000256" key="1">
    <source>
        <dbReference type="SAM" id="MobiDB-lite"/>
    </source>
</evidence>
<dbReference type="Proteomes" id="UP000322899">
    <property type="component" value="Unassembled WGS sequence"/>
</dbReference>
<accession>A0A5A8CMV2</accession>
<feature type="compositionally biased region" description="Low complexity" evidence="1">
    <location>
        <begin position="564"/>
        <end position="578"/>
    </location>
</feature>
<reference evidence="4 5" key="1">
    <citation type="submission" date="2019-07" db="EMBL/GenBank/DDBJ databases">
        <title>Genomes of Cafeteria roenbergensis.</title>
        <authorList>
            <person name="Fischer M.G."/>
            <person name="Hackl T."/>
            <person name="Roman M."/>
        </authorList>
    </citation>
    <scope>NUCLEOTIDE SEQUENCE [LARGE SCALE GENOMIC DNA]</scope>
    <source>
        <strain evidence="2 5">BVI</strain>
        <strain evidence="3 4">E4-10P</strain>
    </source>
</reference>
<feature type="compositionally biased region" description="Basic and acidic residues" evidence="1">
    <location>
        <begin position="531"/>
        <end position="548"/>
    </location>
</feature>
<proteinExistence type="predicted"/>